<gene>
    <name evidence="2" type="ORF">IB286_02025</name>
</gene>
<comment type="caution">
    <text evidence="2">The sequence shown here is derived from an EMBL/GenBank/DDBJ whole genome shotgun (WGS) entry which is preliminary data.</text>
</comment>
<keyword evidence="1" id="KW-0812">Transmembrane</keyword>
<organism evidence="2 3">
    <name type="scientific">Spongiibacter pelagi</name>
    <dbReference type="NCBI Taxonomy" id="2760804"/>
    <lineage>
        <taxon>Bacteria</taxon>
        <taxon>Pseudomonadati</taxon>
        <taxon>Pseudomonadota</taxon>
        <taxon>Gammaproteobacteria</taxon>
        <taxon>Cellvibrionales</taxon>
        <taxon>Spongiibacteraceae</taxon>
        <taxon>Spongiibacter</taxon>
    </lineage>
</organism>
<evidence type="ECO:0000256" key="1">
    <source>
        <dbReference type="SAM" id="Phobius"/>
    </source>
</evidence>
<feature type="transmembrane region" description="Helical" evidence="1">
    <location>
        <begin position="140"/>
        <end position="162"/>
    </location>
</feature>
<keyword evidence="3" id="KW-1185">Reference proteome</keyword>
<sequence>MKTHRFKRPLLTGLALLPAVLLLVVLSIWQSLNMLATDLKQQLSPRLPEAIVEASVNLYELDDLNNFLVQHINRDLNHLPASGILSPITSCRAQVQQLRGRPYFQISTQHQTTKRNIQLDWPSGDQQESLGLQLDCNINWATAAGVPTLLSVLALILVTLVLPPMRAEQRHIFNRLAAHSGHRQALALLKQQQLYDPSQQAALSLLLEDSKTDPVDALRSVSGRQLSAPDALDWLQCGLRLYPEQLSQALAIAESEATLRFAPDEQRLWIHGTEIKLPATPYFYYLWYAGKRLARDEADGWFVNPPSNKPDFPAAGDLMALMANHNGHQKAINDLQEKGLRAKTLDQNRSKIKEVLVATLGEKLAAPYLFDMERDARTARSKYRLATPAEKIHISS</sequence>
<proteinExistence type="predicted"/>
<evidence type="ECO:0000313" key="3">
    <source>
        <dbReference type="Proteomes" id="UP000610558"/>
    </source>
</evidence>
<dbReference type="EMBL" id="JACXLD010000001">
    <property type="protein sequence ID" value="MBD2857767.1"/>
    <property type="molecule type" value="Genomic_DNA"/>
</dbReference>
<accession>A0A927C0H2</accession>
<protein>
    <submittedName>
        <fullName evidence="2">Uncharacterized protein</fullName>
    </submittedName>
</protein>
<dbReference type="AlphaFoldDB" id="A0A927C0H2"/>
<keyword evidence="1" id="KW-0472">Membrane</keyword>
<dbReference type="Proteomes" id="UP000610558">
    <property type="component" value="Unassembled WGS sequence"/>
</dbReference>
<keyword evidence="1" id="KW-1133">Transmembrane helix</keyword>
<dbReference type="RefSeq" id="WP_190761986.1">
    <property type="nucleotide sequence ID" value="NZ_JACXLD010000001.1"/>
</dbReference>
<name>A0A927C0H2_9GAMM</name>
<reference evidence="2" key="1">
    <citation type="submission" date="2020-09" db="EMBL/GenBank/DDBJ databases">
        <authorList>
            <person name="Yoon J.-W."/>
        </authorList>
    </citation>
    <scope>NUCLEOTIDE SEQUENCE</scope>
    <source>
        <strain evidence="2">KMU-158</strain>
    </source>
</reference>
<evidence type="ECO:0000313" key="2">
    <source>
        <dbReference type="EMBL" id="MBD2857767.1"/>
    </source>
</evidence>